<protein>
    <recommendedName>
        <fullName evidence="4">RING-CH-type domain-containing protein</fullName>
    </recommendedName>
</protein>
<dbReference type="Proteomes" id="UP001321473">
    <property type="component" value="Unassembled WGS sequence"/>
</dbReference>
<feature type="domain" description="RING-CH-type" evidence="4">
    <location>
        <begin position="5"/>
        <end position="65"/>
    </location>
</feature>
<evidence type="ECO:0000256" key="3">
    <source>
        <dbReference type="ARBA" id="ARBA00022833"/>
    </source>
</evidence>
<keyword evidence="6" id="KW-1185">Reference proteome</keyword>
<evidence type="ECO:0000256" key="1">
    <source>
        <dbReference type="ARBA" id="ARBA00022723"/>
    </source>
</evidence>
<comment type="caution">
    <text evidence="5">The sequence shown here is derived from an EMBL/GenBank/DDBJ whole genome shotgun (WGS) entry which is preliminary data.</text>
</comment>
<dbReference type="PROSITE" id="PS51292">
    <property type="entry name" value="ZF_RING_CH"/>
    <property type="match status" value="1"/>
</dbReference>
<keyword evidence="1" id="KW-0479">Metal-binding</keyword>
<dbReference type="Gene3D" id="3.30.40.10">
    <property type="entry name" value="Zinc/RING finger domain, C3HC4 (zinc finger)"/>
    <property type="match status" value="1"/>
</dbReference>
<gene>
    <name evidence="5" type="ORF">V5799_006810</name>
</gene>
<evidence type="ECO:0000313" key="6">
    <source>
        <dbReference type="Proteomes" id="UP001321473"/>
    </source>
</evidence>
<evidence type="ECO:0000313" key="5">
    <source>
        <dbReference type="EMBL" id="KAK8766409.1"/>
    </source>
</evidence>
<proteinExistence type="predicted"/>
<keyword evidence="3" id="KW-0862">Zinc</keyword>
<accession>A0AAQ4DVB9</accession>
<organism evidence="5 6">
    <name type="scientific">Amblyomma americanum</name>
    <name type="common">Lone star tick</name>
    <dbReference type="NCBI Taxonomy" id="6943"/>
    <lineage>
        <taxon>Eukaryota</taxon>
        <taxon>Metazoa</taxon>
        <taxon>Ecdysozoa</taxon>
        <taxon>Arthropoda</taxon>
        <taxon>Chelicerata</taxon>
        <taxon>Arachnida</taxon>
        <taxon>Acari</taxon>
        <taxon>Parasitiformes</taxon>
        <taxon>Ixodida</taxon>
        <taxon>Ixodoidea</taxon>
        <taxon>Ixodidae</taxon>
        <taxon>Amblyomminae</taxon>
        <taxon>Amblyomma</taxon>
    </lineage>
</organism>
<sequence length="71" mass="8018">MVPNVTTSSGMICCIFHEGAHGLPLLSICLSSRTKGLVHLLYPKHWIRTSTSETCGTCHYRFNVERRPEPF</sequence>
<name>A0AAQ4DVB9_AMBAM</name>
<keyword evidence="2" id="KW-0863">Zinc-finger</keyword>
<dbReference type="InterPro" id="IPR011016">
    <property type="entry name" value="Znf_RING-CH"/>
</dbReference>
<dbReference type="InterPro" id="IPR013083">
    <property type="entry name" value="Znf_RING/FYVE/PHD"/>
</dbReference>
<evidence type="ECO:0000259" key="4">
    <source>
        <dbReference type="PROSITE" id="PS51292"/>
    </source>
</evidence>
<dbReference type="GO" id="GO:0008270">
    <property type="term" value="F:zinc ion binding"/>
    <property type="evidence" value="ECO:0007669"/>
    <property type="project" value="UniProtKB-KW"/>
</dbReference>
<dbReference type="AlphaFoldDB" id="A0AAQ4DVB9"/>
<reference evidence="5 6" key="1">
    <citation type="journal article" date="2023" name="Arcadia Sci">
        <title>De novo assembly of a long-read Amblyomma americanum tick genome.</title>
        <authorList>
            <person name="Chou S."/>
            <person name="Poskanzer K.E."/>
            <person name="Rollins M."/>
            <person name="Thuy-Boun P.S."/>
        </authorList>
    </citation>
    <scope>NUCLEOTIDE SEQUENCE [LARGE SCALE GENOMIC DNA]</scope>
    <source>
        <strain evidence="5">F_SG_1</strain>
        <tissue evidence="5">Salivary glands</tissue>
    </source>
</reference>
<dbReference type="EMBL" id="JARKHS020026374">
    <property type="protein sequence ID" value="KAK8766409.1"/>
    <property type="molecule type" value="Genomic_DNA"/>
</dbReference>
<evidence type="ECO:0000256" key="2">
    <source>
        <dbReference type="ARBA" id="ARBA00022771"/>
    </source>
</evidence>